<proteinExistence type="predicted"/>
<feature type="chain" id="PRO_5045514110" evidence="1">
    <location>
        <begin position="18"/>
        <end position="240"/>
    </location>
</feature>
<feature type="signal peptide" evidence="1">
    <location>
        <begin position="1"/>
        <end position="17"/>
    </location>
</feature>
<evidence type="ECO:0000313" key="3">
    <source>
        <dbReference type="Proteomes" id="UP001165060"/>
    </source>
</evidence>
<gene>
    <name evidence="2" type="ORF">TeGR_g1213</name>
</gene>
<reference evidence="2 3" key="1">
    <citation type="journal article" date="2023" name="Commun. Biol.">
        <title>Genome analysis of Parmales, the sister group of diatoms, reveals the evolutionary specialization of diatoms from phago-mixotrophs to photoautotrophs.</title>
        <authorList>
            <person name="Ban H."/>
            <person name="Sato S."/>
            <person name="Yoshikawa S."/>
            <person name="Yamada K."/>
            <person name="Nakamura Y."/>
            <person name="Ichinomiya M."/>
            <person name="Sato N."/>
            <person name="Blanc-Mathieu R."/>
            <person name="Endo H."/>
            <person name="Kuwata A."/>
            <person name="Ogata H."/>
        </authorList>
    </citation>
    <scope>NUCLEOTIDE SEQUENCE [LARGE SCALE GENOMIC DNA]</scope>
</reference>
<evidence type="ECO:0000256" key="1">
    <source>
        <dbReference type="SAM" id="SignalP"/>
    </source>
</evidence>
<keyword evidence="1" id="KW-0732">Signal</keyword>
<dbReference type="Proteomes" id="UP001165060">
    <property type="component" value="Unassembled WGS sequence"/>
</dbReference>
<organism evidence="2 3">
    <name type="scientific">Tetraparma gracilis</name>
    <dbReference type="NCBI Taxonomy" id="2962635"/>
    <lineage>
        <taxon>Eukaryota</taxon>
        <taxon>Sar</taxon>
        <taxon>Stramenopiles</taxon>
        <taxon>Ochrophyta</taxon>
        <taxon>Bolidophyceae</taxon>
        <taxon>Parmales</taxon>
        <taxon>Triparmaceae</taxon>
        <taxon>Tetraparma</taxon>
    </lineage>
</organism>
<dbReference type="EMBL" id="BRYB01003593">
    <property type="protein sequence ID" value="GMI39227.1"/>
    <property type="molecule type" value="Genomic_DNA"/>
</dbReference>
<name>A0ABQ6N438_9STRA</name>
<sequence length="240" mass="26426">MLARLLLPLLLLVPTFGDDYTGCGSGKVILVNFTPTVDDFTKLEVADSWVKPGTDADCQSCGEVGASCDNCEDSLLRTFTNPAVHIQSLQKISYIRRYRGAYNDVHATFPYMTAIIDVEDGDIQSITWDQGCTFCADSECIDSSFDFAGDAVDNGDKSCMVNDDDCIGGASGEEVGSQCPLQVYVVWTGTDADGNYLRSSELKFSNFKSYSLLNFADSLENQWEEVKDYSEYADPTRKDK</sequence>
<comment type="caution">
    <text evidence="2">The sequence shown here is derived from an EMBL/GenBank/DDBJ whole genome shotgun (WGS) entry which is preliminary data.</text>
</comment>
<protein>
    <submittedName>
        <fullName evidence="2">Uncharacterized protein</fullName>
    </submittedName>
</protein>
<keyword evidence="3" id="KW-1185">Reference proteome</keyword>
<accession>A0ABQ6N438</accession>
<evidence type="ECO:0000313" key="2">
    <source>
        <dbReference type="EMBL" id="GMI39227.1"/>
    </source>
</evidence>